<evidence type="ECO:0000313" key="2">
    <source>
        <dbReference type="EMBL" id="WVX82995.1"/>
    </source>
</evidence>
<proteinExistence type="predicted"/>
<feature type="domain" description="Calcineurin-like phosphoesterase" evidence="1">
    <location>
        <begin position="59"/>
        <end position="225"/>
    </location>
</feature>
<dbReference type="Proteomes" id="UP001357223">
    <property type="component" value="Chromosome"/>
</dbReference>
<dbReference type="CDD" id="cd07385">
    <property type="entry name" value="MPP_YkuE_C"/>
    <property type="match status" value="1"/>
</dbReference>
<dbReference type="InterPro" id="IPR051158">
    <property type="entry name" value="Metallophosphoesterase_sf"/>
</dbReference>
<dbReference type="Gene3D" id="3.60.21.10">
    <property type="match status" value="1"/>
</dbReference>
<organism evidence="2 3">
    <name type="scientific">Niallia oryzisoli</name>
    <dbReference type="NCBI Taxonomy" id="1737571"/>
    <lineage>
        <taxon>Bacteria</taxon>
        <taxon>Bacillati</taxon>
        <taxon>Bacillota</taxon>
        <taxon>Bacilli</taxon>
        <taxon>Bacillales</taxon>
        <taxon>Bacillaceae</taxon>
        <taxon>Niallia</taxon>
    </lineage>
</organism>
<accession>A0ABZ2CH19</accession>
<sequence length="291" mass="32851">MSKKMSRRKFIKKTIGSLLTLFATGAGGYYYAREIEPRLLDINRYTIKHSLIPKSFNNFKIVQFSDTHLGFQYTIKQLDKLVDRINRLQPDMVFFTGDLMDEPNKYPNSDQIIPSLSKINAPFGKFAIYGNHDHGGYGTDIYKNIMDKSGFILLQNAAQEIKLLDDSRIHLIGLDDAMLGKPDLANATVNLPPDTYKILLAHEPDIAELAIDKGIHLQLSGHSHGGQVKIPFIGALITPPYSELYYEGFYELGHAQTPLTLYVNRGLGTTRLPFRFLSKPELTLFTLKQAN</sequence>
<evidence type="ECO:0000313" key="3">
    <source>
        <dbReference type="Proteomes" id="UP001357223"/>
    </source>
</evidence>
<evidence type="ECO:0000259" key="1">
    <source>
        <dbReference type="Pfam" id="PF00149"/>
    </source>
</evidence>
<dbReference type="EMBL" id="CP137640">
    <property type="protein sequence ID" value="WVX82995.1"/>
    <property type="molecule type" value="Genomic_DNA"/>
</dbReference>
<dbReference type="SUPFAM" id="SSF56300">
    <property type="entry name" value="Metallo-dependent phosphatases"/>
    <property type="match status" value="1"/>
</dbReference>
<dbReference type="RefSeq" id="WP_338451888.1">
    <property type="nucleotide sequence ID" value="NZ_CP137640.1"/>
</dbReference>
<gene>
    <name evidence="2" type="ORF">R4Z09_08470</name>
</gene>
<dbReference type="PANTHER" id="PTHR31302">
    <property type="entry name" value="TRANSMEMBRANE PROTEIN WITH METALLOPHOSPHOESTERASE DOMAIN-RELATED"/>
    <property type="match status" value="1"/>
</dbReference>
<protein>
    <submittedName>
        <fullName evidence="2">Metallophosphoesterase</fullName>
    </submittedName>
</protein>
<name>A0ABZ2CH19_9BACI</name>
<dbReference type="PANTHER" id="PTHR31302:SF25">
    <property type="entry name" value="PHOSPHOESTERASE"/>
    <property type="match status" value="1"/>
</dbReference>
<keyword evidence="3" id="KW-1185">Reference proteome</keyword>
<dbReference type="Pfam" id="PF00149">
    <property type="entry name" value="Metallophos"/>
    <property type="match status" value="1"/>
</dbReference>
<reference evidence="2 3" key="1">
    <citation type="submission" date="2023-10" db="EMBL/GenBank/DDBJ databases">
        <title>Niallia locisalis sp.nov. isolated from a salt pond sample.</title>
        <authorList>
            <person name="Li X.-J."/>
            <person name="Dong L."/>
        </authorList>
    </citation>
    <scope>NUCLEOTIDE SEQUENCE [LARGE SCALE GENOMIC DNA]</scope>
    <source>
        <strain evidence="2 3">DSM 29761</strain>
    </source>
</reference>
<dbReference type="InterPro" id="IPR029052">
    <property type="entry name" value="Metallo-depent_PP-like"/>
</dbReference>
<dbReference type="InterPro" id="IPR004843">
    <property type="entry name" value="Calcineurin-like_PHP"/>
</dbReference>